<dbReference type="AlphaFoldDB" id="A0A7X0H6F8"/>
<dbReference type="EMBL" id="JACHGY010000001">
    <property type="protein sequence ID" value="MBB6430181.1"/>
    <property type="molecule type" value="Genomic_DNA"/>
</dbReference>
<keyword evidence="2" id="KW-1185">Reference proteome</keyword>
<reference evidence="1 2" key="1">
    <citation type="submission" date="2020-08" db="EMBL/GenBank/DDBJ databases">
        <title>Genomic Encyclopedia of Type Strains, Phase IV (KMG-IV): sequencing the most valuable type-strain genomes for metagenomic binning, comparative biology and taxonomic classification.</title>
        <authorList>
            <person name="Goeker M."/>
        </authorList>
    </citation>
    <scope>NUCLEOTIDE SEQUENCE [LARGE SCALE GENOMIC DNA]</scope>
    <source>
        <strain evidence="1 2">DSM 103725</strain>
    </source>
</reference>
<accession>A0A7X0H6F8</accession>
<evidence type="ECO:0000313" key="2">
    <source>
        <dbReference type="Proteomes" id="UP000541810"/>
    </source>
</evidence>
<dbReference type="RefSeq" id="WP_184677716.1">
    <property type="nucleotide sequence ID" value="NZ_JACHGY010000001.1"/>
</dbReference>
<proteinExistence type="predicted"/>
<dbReference type="Proteomes" id="UP000541810">
    <property type="component" value="Unassembled WGS sequence"/>
</dbReference>
<organism evidence="1 2">
    <name type="scientific">Algisphaera agarilytica</name>
    <dbReference type="NCBI Taxonomy" id="1385975"/>
    <lineage>
        <taxon>Bacteria</taxon>
        <taxon>Pseudomonadati</taxon>
        <taxon>Planctomycetota</taxon>
        <taxon>Phycisphaerae</taxon>
        <taxon>Phycisphaerales</taxon>
        <taxon>Phycisphaeraceae</taxon>
        <taxon>Algisphaera</taxon>
    </lineage>
</organism>
<name>A0A7X0H6F8_9BACT</name>
<sequence>MNRRTFAVLSSTTAALGLTLGGCSTSSLHQATVDQPMPEHLEIAMASPMPTFGVGDELGWLAFGDLALAPMPGEPTDVLVIVKAEPIDPQTFDWVGQYLALAD</sequence>
<gene>
    <name evidence="1" type="ORF">HNQ40_001987</name>
</gene>
<comment type="caution">
    <text evidence="1">The sequence shown here is derived from an EMBL/GenBank/DDBJ whole genome shotgun (WGS) entry which is preliminary data.</text>
</comment>
<dbReference type="PROSITE" id="PS51257">
    <property type="entry name" value="PROKAR_LIPOPROTEIN"/>
    <property type="match status" value="1"/>
</dbReference>
<protein>
    <submittedName>
        <fullName evidence="1">Uncharacterized protein</fullName>
    </submittedName>
</protein>
<evidence type="ECO:0000313" key="1">
    <source>
        <dbReference type="EMBL" id="MBB6430181.1"/>
    </source>
</evidence>